<accession>A0A0N1PDP5</accession>
<feature type="coiled-coil region" evidence="1">
    <location>
        <begin position="478"/>
        <end position="652"/>
    </location>
</feature>
<dbReference type="OMA" id="KTVNYDV"/>
<evidence type="ECO:0008006" key="5">
    <source>
        <dbReference type="Google" id="ProtNLM"/>
    </source>
</evidence>
<feature type="compositionally biased region" description="Polar residues" evidence="2">
    <location>
        <begin position="799"/>
        <end position="813"/>
    </location>
</feature>
<feature type="compositionally biased region" description="Polar residues" evidence="2">
    <location>
        <begin position="857"/>
        <end position="879"/>
    </location>
</feature>
<evidence type="ECO:0000313" key="3">
    <source>
        <dbReference type="EMBL" id="KPI89275.1"/>
    </source>
</evidence>
<gene>
    <name evidence="3" type="ORF">ABL78_1608</name>
</gene>
<protein>
    <recommendedName>
        <fullName evidence="5">Kinesin</fullName>
    </recommendedName>
</protein>
<keyword evidence="4" id="KW-1185">Reference proteome</keyword>
<dbReference type="OrthoDB" id="2155209at2759"/>
<evidence type="ECO:0000313" key="4">
    <source>
        <dbReference type="Proteomes" id="UP000038009"/>
    </source>
</evidence>
<dbReference type="EMBL" id="LJSK01000027">
    <property type="protein sequence ID" value="KPI89275.1"/>
    <property type="molecule type" value="Genomic_DNA"/>
</dbReference>
<feature type="region of interest" description="Disordered" evidence="2">
    <location>
        <begin position="345"/>
        <end position="468"/>
    </location>
</feature>
<sequence length="908" mass="100840">MLVCVREVGRTELSKRHSSRIPSPHFERYYSLYINTTTTTLVDVVDSRARKTFNYDVDIKSQLELQEQVVEPLLMSVLTPNRASQAVVVVDGRAGTRFSTLIDVADGVLTNTARAAAAHPDVASVSFSAVTLEDNNTLVDILLPDRSLDAEEVTILEDTHEQFTSVEDACYVSLESAHAWEAVLRRVADAFTEHKHQIYSFIFSFHASTGRPNTTMQFVSFTVNEVTRGMRSSRHAVSSAVGLIECNSPTLTFTSTKLLYLLKPSLMGQQPGAWVACFSPVSIVEAAERETFQEAFAVAQTASRLYSSRIALLNSPAALLPPHPSQRPPVPSVRDAPVPAEDVAARAAGSGDDLPSTPASRHQAALKAAHGAQSDSSHSQDDSAGVPDGRRQTPHLVQTPAGAPKQRRDGSTSMPTVPSQIFPPPPRQAAGVAAAVQTAASPSQSPFSSSPPGDWRESIQRGSSEEQSAVRFEFDTYRAVMERAMAKLRADKRHYTEQLEETMEEVRAHHKRSRELRRELERAGASQHATMLENSELRQELAQQQQLYEKKLQELSQLSSSSLAHPPSALSGQLLKQAEGEATRALRDEVELLEVRVSELTELVAFHQSEIKDHVSKESLYRKRILDLEAALREKEREVISSRAAAQEARRAADAVASNTRPAIEATTVNEVTESPPLRTRSKALLEDMHDVEDRAAQMEMHLRAALDEVQRERTQRLQLESLLKRRENEEVTRTTEHKTEMAFLNLQQTYENQLRELRTEMAGFCRQLEQQVARTPSLPPAPLQSQAQPTSPPAVVRSISNDSSMRTSTSMKHNGVAERGQQQQQRQQQPPPLPPTPPRMSPMPESGERNQPRGGNETSYVSRSGSAGASPWNPSRRTQSFEEYMDEKPHYELHRASFLRRRPSSTI</sequence>
<feature type="compositionally biased region" description="Low complexity" evidence="2">
    <location>
        <begin position="368"/>
        <end position="385"/>
    </location>
</feature>
<feature type="compositionally biased region" description="Low complexity" evidence="2">
    <location>
        <begin position="428"/>
        <end position="452"/>
    </location>
</feature>
<keyword evidence="1" id="KW-0175">Coiled coil</keyword>
<name>A0A0N1PDP5_LEPSE</name>
<proteinExistence type="predicted"/>
<reference evidence="3 4" key="1">
    <citation type="journal article" date="2015" name="PLoS Pathog.">
        <title>Leptomonas seymouri: Adaptations to the Dixenous Life Cycle Analyzed by Genome Sequencing, Transcriptome Profiling and Co-infection with Leishmania donovani.</title>
        <authorList>
            <person name="Kraeva N."/>
            <person name="Butenko A."/>
            <person name="Hlavacova J."/>
            <person name="Kostygov A."/>
            <person name="Myskova J."/>
            <person name="Grybchuk D."/>
            <person name="Lestinova T."/>
            <person name="Votypka J."/>
            <person name="Volf P."/>
            <person name="Opperdoes F."/>
            <person name="Flegontov P."/>
            <person name="Lukes J."/>
            <person name="Yurchenko V."/>
        </authorList>
    </citation>
    <scope>NUCLEOTIDE SEQUENCE [LARGE SCALE GENOMIC DNA]</scope>
    <source>
        <strain evidence="3 4">ATCC 30220</strain>
    </source>
</reference>
<feature type="compositionally biased region" description="Pro residues" evidence="2">
    <location>
        <begin position="830"/>
        <end position="842"/>
    </location>
</feature>
<feature type="coiled-coil region" evidence="1">
    <location>
        <begin position="689"/>
        <end position="730"/>
    </location>
</feature>
<evidence type="ECO:0000256" key="2">
    <source>
        <dbReference type="SAM" id="MobiDB-lite"/>
    </source>
</evidence>
<dbReference type="AlphaFoldDB" id="A0A0N1PDP5"/>
<dbReference type="VEuPathDB" id="TriTrypDB:Lsey_0027_0260"/>
<dbReference type="Proteomes" id="UP000038009">
    <property type="component" value="Unassembled WGS sequence"/>
</dbReference>
<comment type="caution">
    <text evidence="3">The sequence shown here is derived from an EMBL/GenBank/DDBJ whole genome shotgun (WGS) entry which is preliminary data.</text>
</comment>
<organism evidence="3 4">
    <name type="scientific">Leptomonas seymouri</name>
    <dbReference type="NCBI Taxonomy" id="5684"/>
    <lineage>
        <taxon>Eukaryota</taxon>
        <taxon>Discoba</taxon>
        <taxon>Euglenozoa</taxon>
        <taxon>Kinetoplastea</taxon>
        <taxon>Metakinetoplastina</taxon>
        <taxon>Trypanosomatida</taxon>
        <taxon>Trypanosomatidae</taxon>
        <taxon>Leishmaniinae</taxon>
        <taxon>Leptomonas</taxon>
    </lineage>
</organism>
<evidence type="ECO:0000256" key="1">
    <source>
        <dbReference type="SAM" id="Coils"/>
    </source>
</evidence>
<feature type="region of interest" description="Disordered" evidence="2">
    <location>
        <begin position="774"/>
        <end position="890"/>
    </location>
</feature>